<sequence>MCGICGIYNASSKETASRAIIERMTRLMTHRGPDDNGLHLDGPLGLGFARLSIIDLDGSHQPMCNETGEIWLVFNGEIWNYQALRRELEKKGHRFRTKGDSETILHAYEEYGTDCVAHLHGMFGFAIWDSCRQRLFLARDRAGKKPLYYTCVDGNFIFASEIKALLGHPHVRREPDVQALADFLSIRYVPAPATLFANIYKIRPGHWLLYEHGTIRETCYWDYTFSRTEQRSIEEYIQNIKQHIYRAVEERMIADVPVGALLSGGVDSSIISGVMSRLSRHKVETFAVGFDHPDYSELPYARLVADHFGTNHHELLVQSSDLTRYWPQLTWHRDEPVSEPSDLGIYLVSKLARQYVKVVLSGEGGDELFAGYPKYIVDWMARYYQLLPMTIRNSMIMPLLEHLPYSMRKLKQAARNLSEPAPERWMSWFGIFNGHFKESLLANEVKQCIDLDASRQFKSWLAANPQCDDLSAMLYLDTKIWLPDNLLMKGDKMTMAASLELRVPLLDHQLIEYAATIPSQSKIRPFQAKYLLKQTFADFLPAPILTRKKMGFNVPTGIWFREGQRGIITRLLLSERLRQRGYFNNRFIASMVRDHLEGRTNYQAQLFTLASLELWFRVFIDSPDLTIPNGSVEDLLNEEKSLEARISQL</sequence>
<dbReference type="PROSITE" id="PS51278">
    <property type="entry name" value="GATASE_TYPE_2"/>
    <property type="match status" value="1"/>
</dbReference>
<dbReference type="AlphaFoldDB" id="A0A8J3IDT3"/>
<dbReference type="InterPro" id="IPR006426">
    <property type="entry name" value="Asn_synth_AEB"/>
</dbReference>
<evidence type="ECO:0000256" key="2">
    <source>
        <dbReference type="ARBA" id="ARBA00005752"/>
    </source>
</evidence>
<evidence type="ECO:0000256" key="11">
    <source>
        <dbReference type="PIRSR" id="PIRSR001589-3"/>
    </source>
</evidence>
<dbReference type="NCBIfam" id="TIGR01536">
    <property type="entry name" value="asn_synth_AEB"/>
    <property type="match status" value="1"/>
</dbReference>
<dbReference type="Pfam" id="PF00733">
    <property type="entry name" value="Asn_synthase"/>
    <property type="match status" value="1"/>
</dbReference>
<evidence type="ECO:0000256" key="4">
    <source>
        <dbReference type="ARBA" id="ARBA00022741"/>
    </source>
</evidence>
<dbReference type="GO" id="GO:0005524">
    <property type="term" value="F:ATP binding"/>
    <property type="evidence" value="ECO:0007669"/>
    <property type="project" value="UniProtKB-KW"/>
</dbReference>
<dbReference type="SUPFAM" id="SSF56235">
    <property type="entry name" value="N-terminal nucleophile aminohydrolases (Ntn hydrolases)"/>
    <property type="match status" value="1"/>
</dbReference>
<dbReference type="EC" id="6.3.5.4" evidence="3"/>
<keyword evidence="6 9" id="KW-0061">Asparagine biosynthesis</keyword>
<feature type="binding site" evidence="10">
    <location>
        <position position="100"/>
    </location>
    <ligand>
        <name>L-glutamine</name>
        <dbReference type="ChEBI" id="CHEBI:58359"/>
    </ligand>
</feature>
<evidence type="ECO:0000256" key="7">
    <source>
        <dbReference type="ARBA" id="ARBA00022962"/>
    </source>
</evidence>
<evidence type="ECO:0000256" key="10">
    <source>
        <dbReference type="PIRSR" id="PIRSR001589-2"/>
    </source>
</evidence>
<comment type="catalytic activity">
    <reaction evidence="8">
        <text>L-aspartate + L-glutamine + ATP + H2O = L-asparagine + L-glutamate + AMP + diphosphate + H(+)</text>
        <dbReference type="Rhea" id="RHEA:12228"/>
        <dbReference type="ChEBI" id="CHEBI:15377"/>
        <dbReference type="ChEBI" id="CHEBI:15378"/>
        <dbReference type="ChEBI" id="CHEBI:29985"/>
        <dbReference type="ChEBI" id="CHEBI:29991"/>
        <dbReference type="ChEBI" id="CHEBI:30616"/>
        <dbReference type="ChEBI" id="CHEBI:33019"/>
        <dbReference type="ChEBI" id="CHEBI:58048"/>
        <dbReference type="ChEBI" id="CHEBI:58359"/>
        <dbReference type="ChEBI" id="CHEBI:456215"/>
        <dbReference type="EC" id="6.3.5.4"/>
    </reaction>
</comment>
<comment type="similarity">
    <text evidence="2">Belongs to the asparagine synthetase family.</text>
</comment>
<keyword evidence="9" id="KW-0028">Amino-acid biosynthesis</keyword>
<evidence type="ECO:0000313" key="13">
    <source>
        <dbReference type="EMBL" id="GHO91683.1"/>
    </source>
</evidence>
<dbReference type="InterPro" id="IPR051786">
    <property type="entry name" value="ASN_synthetase/amidase"/>
</dbReference>
<dbReference type="GO" id="GO:0004066">
    <property type="term" value="F:asparagine synthase (glutamine-hydrolyzing) activity"/>
    <property type="evidence" value="ECO:0007669"/>
    <property type="project" value="UniProtKB-EC"/>
</dbReference>
<accession>A0A8J3IDT3</accession>
<keyword evidence="5 10" id="KW-0067">ATP-binding</keyword>
<comment type="pathway">
    <text evidence="1">Amino-acid biosynthesis; L-asparagine biosynthesis; L-asparagine from L-aspartate (L-Gln route): step 1/1.</text>
</comment>
<keyword evidence="14" id="KW-1185">Reference proteome</keyword>
<gene>
    <name evidence="13" type="primary">asnB_2</name>
    <name evidence="13" type="ORF">KSF_017310</name>
</gene>
<dbReference type="PANTHER" id="PTHR43284:SF1">
    <property type="entry name" value="ASPARAGINE SYNTHETASE"/>
    <property type="match status" value="1"/>
</dbReference>
<proteinExistence type="inferred from homology"/>
<comment type="caution">
    <text evidence="13">The sequence shown here is derived from an EMBL/GenBank/DDBJ whole genome shotgun (WGS) entry which is preliminary data.</text>
</comment>
<keyword evidence="7 9" id="KW-0315">Glutamine amidotransferase</keyword>
<evidence type="ECO:0000256" key="1">
    <source>
        <dbReference type="ARBA" id="ARBA00005187"/>
    </source>
</evidence>
<evidence type="ECO:0000313" key="14">
    <source>
        <dbReference type="Proteomes" id="UP000597444"/>
    </source>
</evidence>
<name>A0A8J3IDT3_9CHLR</name>
<dbReference type="SUPFAM" id="SSF52402">
    <property type="entry name" value="Adenine nucleotide alpha hydrolases-like"/>
    <property type="match status" value="1"/>
</dbReference>
<evidence type="ECO:0000256" key="5">
    <source>
        <dbReference type="ARBA" id="ARBA00022840"/>
    </source>
</evidence>
<dbReference type="InterPro" id="IPR001962">
    <property type="entry name" value="Asn_synthase"/>
</dbReference>
<dbReference type="EMBL" id="BNJK01000001">
    <property type="protein sequence ID" value="GHO91683.1"/>
    <property type="molecule type" value="Genomic_DNA"/>
</dbReference>
<dbReference type="Pfam" id="PF13537">
    <property type="entry name" value="GATase_7"/>
    <property type="match status" value="1"/>
</dbReference>
<dbReference type="GO" id="GO:0005829">
    <property type="term" value="C:cytosol"/>
    <property type="evidence" value="ECO:0007669"/>
    <property type="project" value="TreeGrafter"/>
</dbReference>
<dbReference type="PIRSF" id="PIRSF001589">
    <property type="entry name" value="Asn_synthetase_glu-h"/>
    <property type="match status" value="1"/>
</dbReference>
<evidence type="ECO:0000256" key="8">
    <source>
        <dbReference type="ARBA" id="ARBA00048741"/>
    </source>
</evidence>
<evidence type="ECO:0000256" key="9">
    <source>
        <dbReference type="PIRSR" id="PIRSR001589-1"/>
    </source>
</evidence>
<dbReference type="CDD" id="cd01991">
    <property type="entry name" value="Asn_synthase_B_C"/>
    <property type="match status" value="1"/>
</dbReference>
<dbReference type="InterPro" id="IPR017932">
    <property type="entry name" value="GATase_2_dom"/>
</dbReference>
<dbReference type="Gene3D" id="3.40.50.620">
    <property type="entry name" value="HUPs"/>
    <property type="match status" value="1"/>
</dbReference>
<dbReference type="RefSeq" id="WP_220202564.1">
    <property type="nucleotide sequence ID" value="NZ_BNJK01000001.1"/>
</dbReference>
<feature type="binding site" evidence="10">
    <location>
        <position position="288"/>
    </location>
    <ligand>
        <name>ATP</name>
        <dbReference type="ChEBI" id="CHEBI:30616"/>
    </ligand>
</feature>
<dbReference type="CDD" id="cd00712">
    <property type="entry name" value="AsnB"/>
    <property type="match status" value="1"/>
</dbReference>
<feature type="site" description="Important for beta-aspartyl-AMP intermediate formation" evidence="11">
    <location>
        <position position="363"/>
    </location>
</feature>
<evidence type="ECO:0000259" key="12">
    <source>
        <dbReference type="PROSITE" id="PS51278"/>
    </source>
</evidence>
<feature type="binding site" evidence="10">
    <location>
        <position position="261"/>
    </location>
    <ligand>
        <name>ATP</name>
        <dbReference type="ChEBI" id="CHEBI:30616"/>
    </ligand>
</feature>
<organism evidence="13 14">
    <name type="scientific">Reticulibacter mediterranei</name>
    <dbReference type="NCBI Taxonomy" id="2778369"/>
    <lineage>
        <taxon>Bacteria</taxon>
        <taxon>Bacillati</taxon>
        <taxon>Chloroflexota</taxon>
        <taxon>Ktedonobacteria</taxon>
        <taxon>Ktedonobacterales</taxon>
        <taxon>Reticulibacteraceae</taxon>
        <taxon>Reticulibacter</taxon>
    </lineage>
</organism>
<evidence type="ECO:0000256" key="6">
    <source>
        <dbReference type="ARBA" id="ARBA00022888"/>
    </source>
</evidence>
<dbReference type="Gene3D" id="3.60.20.10">
    <property type="entry name" value="Glutamine Phosphoribosylpyrophosphate, subunit 1, domain 1"/>
    <property type="match status" value="1"/>
</dbReference>
<feature type="domain" description="Glutamine amidotransferase type-2" evidence="12">
    <location>
        <begin position="2"/>
        <end position="213"/>
    </location>
</feature>
<dbReference type="PANTHER" id="PTHR43284">
    <property type="entry name" value="ASPARAGINE SYNTHETASE (GLUTAMINE-HYDROLYZING)"/>
    <property type="match status" value="1"/>
</dbReference>
<dbReference type="InterPro" id="IPR033738">
    <property type="entry name" value="AsnB_N"/>
</dbReference>
<dbReference type="InterPro" id="IPR014729">
    <property type="entry name" value="Rossmann-like_a/b/a_fold"/>
</dbReference>
<feature type="active site" description="For GATase activity" evidence="9">
    <location>
        <position position="2"/>
    </location>
</feature>
<keyword evidence="4 10" id="KW-0547">Nucleotide-binding</keyword>
<feature type="binding site" evidence="10">
    <location>
        <begin position="361"/>
        <end position="362"/>
    </location>
    <ligand>
        <name>ATP</name>
        <dbReference type="ChEBI" id="CHEBI:30616"/>
    </ligand>
</feature>
<protein>
    <recommendedName>
        <fullName evidence="3">asparagine synthase (glutamine-hydrolyzing)</fullName>
        <ecNumber evidence="3">6.3.5.4</ecNumber>
    </recommendedName>
</protein>
<dbReference type="InterPro" id="IPR029055">
    <property type="entry name" value="Ntn_hydrolases_N"/>
</dbReference>
<reference evidence="13" key="1">
    <citation type="submission" date="2020-10" db="EMBL/GenBank/DDBJ databases">
        <title>Taxonomic study of unclassified bacteria belonging to the class Ktedonobacteria.</title>
        <authorList>
            <person name="Yabe S."/>
            <person name="Wang C.M."/>
            <person name="Zheng Y."/>
            <person name="Sakai Y."/>
            <person name="Cavaletti L."/>
            <person name="Monciardini P."/>
            <person name="Donadio S."/>
        </authorList>
    </citation>
    <scope>NUCLEOTIDE SEQUENCE</scope>
    <source>
        <strain evidence="13">ID150040</strain>
    </source>
</reference>
<dbReference type="GO" id="GO:0006529">
    <property type="term" value="P:asparagine biosynthetic process"/>
    <property type="evidence" value="ECO:0007669"/>
    <property type="project" value="UniProtKB-KW"/>
</dbReference>
<evidence type="ECO:0000256" key="3">
    <source>
        <dbReference type="ARBA" id="ARBA00012737"/>
    </source>
</evidence>
<dbReference type="Proteomes" id="UP000597444">
    <property type="component" value="Unassembled WGS sequence"/>
</dbReference>